<dbReference type="Proteomes" id="UP000051311">
    <property type="component" value="Unassembled WGS sequence"/>
</dbReference>
<dbReference type="AlphaFoldDB" id="A0A0R1NWS8"/>
<name>A0A0R1NWS8_9LACO</name>
<proteinExistence type="predicted"/>
<dbReference type="EMBL" id="AZEL01000053">
    <property type="protein sequence ID" value="KRL20904.1"/>
    <property type="molecule type" value="Genomic_DNA"/>
</dbReference>
<dbReference type="STRING" id="1423748.FC37_GL001753"/>
<reference evidence="1 2" key="1">
    <citation type="journal article" date="2015" name="Genome Announc.">
        <title>Expanding the biotechnology potential of lactobacilli through comparative genomics of 213 strains and associated genera.</title>
        <authorList>
            <person name="Sun Z."/>
            <person name="Harris H.M."/>
            <person name="McCann A."/>
            <person name="Guo C."/>
            <person name="Argimon S."/>
            <person name="Zhang W."/>
            <person name="Yang X."/>
            <person name="Jeffery I.B."/>
            <person name="Cooney J.C."/>
            <person name="Kagawa T.F."/>
            <person name="Liu W."/>
            <person name="Song Y."/>
            <person name="Salvetti E."/>
            <person name="Wrobel A."/>
            <person name="Rasinkangas P."/>
            <person name="Parkhill J."/>
            <person name="Rea M.C."/>
            <person name="O'Sullivan O."/>
            <person name="Ritari J."/>
            <person name="Douillard F.P."/>
            <person name="Paul Ross R."/>
            <person name="Yang R."/>
            <person name="Briner A.E."/>
            <person name="Felis G.E."/>
            <person name="de Vos W.M."/>
            <person name="Barrangou R."/>
            <person name="Klaenhammer T.R."/>
            <person name="Caufield P.W."/>
            <person name="Cui Y."/>
            <person name="Zhang H."/>
            <person name="O'Toole P.W."/>
        </authorList>
    </citation>
    <scope>NUCLEOTIDE SEQUENCE [LARGE SCALE GENOMIC DNA]</scope>
    <source>
        <strain evidence="1 2">DSM 10532</strain>
    </source>
</reference>
<protein>
    <submittedName>
        <fullName evidence="1">Uncharacterized protein</fullName>
    </submittedName>
</protein>
<accession>A0A0R1NWS8</accession>
<evidence type="ECO:0000313" key="1">
    <source>
        <dbReference type="EMBL" id="KRL20904.1"/>
    </source>
</evidence>
<dbReference type="PATRIC" id="fig|1423748.3.peg.1822"/>
<organism evidence="1 2">
    <name type="scientific">Lactobacillus gallinarum DSM 10532 = JCM 2011</name>
    <dbReference type="NCBI Taxonomy" id="1423748"/>
    <lineage>
        <taxon>Bacteria</taxon>
        <taxon>Bacillati</taxon>
        <taxon>Bacillota</taxon>
        <taxon>Bacilli</taxon>
        <taxon>Lactobacillales</taxon>
        <taxon>Lactobacillaceae</taxon>
        <taxon>Lactobacillus</taxon>
    </lineage>
</organism>
<dbReference type="RefSeq" id="WP_025006050.1">
    <property type="nucleotide sequence ID" value="NZ_AZEL01000053.1"/>
</dbReference>
<evidence type="ECO:0000313" key="2">
    <source>
        <dbReference type="Proteomes" id="UP000051311"/>
    </source>
</evidence>
<comment type="caution">
    <text evidence="1">The sequence shown here is derived from an EMBL/GenBank/DDBJ whole genome shotgun (WGS) entry which is preliminary data.</text>
</comment>
<sequence>MTVVLRDAMTFLSKDVDPIVGAVSYDKPLNTNTTLTIKTGNKVVTLLAKQVLLAIFKLDNKEFGFIFKGAPYHSDLNKEVFNKWNKATKKMLGRELKQCFLEVRP</sequence>
<gene>
    <name evidence="1" type="ORF">FC37_GL001753</name>
</gene>